<evidence type="ECO:0000256" key="1">
    <source>
        <dbReference type="ARBA" id="ARBA00022679"/>
    </source>
</evidence>
<dbReference type="InterPro" id="IPR036388">
    <property type="entry name" value="WH-like_DNA-bd_sf"/>
</dbReference>
<dbReference type="SUPFAM" id="SSF53613">
    <property type="entry name" value="Ribokinase-like"/>
    <property type="match status" value="1"/>
</dbReference>
<accession>A0A318J3P7</accession>
<sequence length="389" mass="41480">MWLTKLIKQSARNQPANCQQPDRMTQPASKKEQLYQLIAAQPFISQQDLADQLGLSRSAVAGHIAALIRDKRLLGRAYVLPDQRPVVCIGGANIDRKLRTLGPVQMGTSNPVSQHEAFGGVARNIAENLARLGLPTRLLCAVGDDAAGRSMLDHAQSVGIDVKACLQAEGMHSGSYTALLNDEGDMVLALAHMECCEALTPEYMQSRQTQRGHAAFTIADLNLPTDSIGLLLQDAHQQAMPLMMVAVSEPKMARLPQDLHGLRVLLLNRGELAAAVGRSIDSSADVSAACRQLQLRGVQDVIVTMGVEGVTYTASDAEQGMQHLSAPAANVRDATGAGDAFAAGVAWSLCRNPEDLGLACEYGLKLARLTLESDATVATTISPAIFEEA</sequence>
<dbReference type="Pfam" id="PF00294">
    <property type="entry name" value="PfkB"/>
    <property type="match status" value="1"/>
</dbReference>
<dbReference type="AlphaFoldDB" id="A0A318J3P7"/>
<evidence type="ECO:0000259" key="4">
    <source>
        <dbReference type="Pfam" id="PF00294"/>
    </source>
</evidence>
<feature type="region of interest" description="Disordered" evidence="3">
    <location>
        <begin position="10"/>
        <end position="30"/>
    </location>
</feature>
<dbReference type="EMBL" id="QJKB01000012">
    <property type="protein sequence ID" value="PXX38568.1"/>
    <property type="molecule type" value="Genomic_DNA"/>
</dbReference>
<dbReference type="InterPro" id="IPR036390">
    <property type="entry name" value="WH_DNA-bd_sf"/>
</dbReference>
<dbReference type="CDD" id="cd01941">
    <property type="entry name" value="YeiC_kinase_like"/>
    <property type="match status" value="1"/>
</dbReference>
<dbReference type="SUPFAM" id="SSF46785">
    <property type="entry name" value="Winged helix' DNA-binding domain"/>
    <property type="match status" value="1"/>
</dbReference>
<reference evidence="5 6" key="1">
    <citation type="submission" date="2018-05" db="EMBL/GenBank/DDBJ databases">
        <title>Genomic Encyclopedia of Type Strains, Phase IV (KMG-IV): sequencing the most valuable type-strain genomes for metagenomic binning, comparative biology and taxonomic classification.</title>
        <authorList>
            <person name="Goeker M."/>
        </authorList>
    </citation>
    <scope>NUCLEOTIDE SEQUENCE [LARGE SCALE GENOMIC DNA]</scope>
    <source>
        <strain evidence="5 6">DSM 19792</strain>
    </source>
</reference>
<keyword evidence="2 5" id="KW-0418">Kinase</keyword>
<feature type="domain" description="Carbohydrate kinase PfkB" evidence="4">
    <location>
        <begin position="86"/>
        <end position="376"/>
    </location>
</feature>
<gene>
    <name evidence="5" type="ORF">DFR42_11280</name>
</gene>
<dbReference type="InterPro" id="IPR002173">
    <property type="entry name" value="Carboh/pur_kinase_PfkB_CS"/>
</dbReference>
<comment type="caution">
    <text evidence="5">The sequence shown here is derived from an EMBL/GenBank/DDBJ whole genome shotgun (WGS) entry which is preliminary data.</text>
</comment>
<dbReference type="Pfam" id="PF13412">
    <property type="entry name" value="HTH_24"/>
    <property type="match status" value="1"/>
</dbReference>
<dbReference type="Gene3D" id="3.40.1190.20">
    <property type="match status" value="1"/>
</dbReference>
<name>A0A318J3P7_9BURK</name>
<dbReference type="InterPro" id="IPR029056">
    <property type="entry name" value="Ribokinase-like"/>
</dbReference>
<feature type="compositionally biased region" description="Polar residues" evidence="3">
    <location>
        <begin position="10"/>
        <end position="28"/>
    </location>
</feature>
<proteinExistence type="predicted"/>
<organism evidence="5 6">
    <name type="scientific">Undibacterium pigrum</name>
    <dbReference type="NCBI Taxonomy" id="401470"/>
    <lineage>
        <taxon>Bacteria</taxon>
        <taxon>Pseudomonadati</taxon>
        <taxon>Pseudomonadota</taxon>
        <taxon>Betaproteobacteria</taxon>
        <taxon>Burkholderiales</taxon>
        <taxon>Oxalobacteraceae</taxon>
        <taxon>Undibacterium</taxon>
    </lineage>
</organism>
<protein>
    <submittedName>
        <fullName evidence="5">Pseudouridine kinase</fullName>
    </submittedName>
</protein>
<keyword evidence="6" id="KW-1185">Reference proteome</keyword>
<dbReference type="PROSITE" id="PS00583">
    <property type="entry name" value="PFKB_KINASES_1"/>
    <property type="match status" value="1"/>
</dbReference>
<dbReference type="Gene3D" id="1.10.10.10">
    <property type="entry name" value="Winged helix-like DNA-binding domain superfamily/Winged helix DNA-binding domain"/>
    <property type="match status" value="1"/>
</dbReference>
<dbReference type="PANTHER" id="PTHR10584">
    <property type="entry name" value="SUGAR KINASE"/>
    <property type="match status" value="1"/>
</dbReference>
<dbReference type="PANTHER" id="PTHR10584:SF166">
    <property type="entry name" value="RIBOKINASE"/>
    <property type="match status" value="1"/>
</dbReference>
<dbReference type="InterPro" id="IPR011611">
    <property type="entry name" value="PfkB_dom"/>
</dbReference>
<evidence type="ECO:0000256" key="3">
    <source>
        <dbReference type="SAM" id="MobiDB-lite"/>
    </source>
</evidence>
<evidence type="ECO:0000313" key="5">
    <source>
        <dbReference type="EMBL" id="PXX38568.1"/>
    </source>
</evidence>
<keyword evidence="1" id="KW-0808">Transferase</keyword>
<evidence type="ECO:0000313" key="6">
    <source>
        <dbReference type="Proteomes" id="UP000247792"/>
    </source>
</evidence>
<dbReference type="Proteomes" id="UP000247792">
    <property type="component" value="Unassembled WGS sequence"/>
</dbReference>
<dbReference type="GO" id="GO:0016301">
    <property type="term" value="F:kinase activity"/>
    <property type="evidence" value="ECO:0007669"/>
    <property type="project" value="UniProtKB-KW"/>
</dbReference>
<evidence type="ECO:0000256" key="2">
    <source>
        <dbReference type="ARBA" id="ARBA00022777"/>
    </source>
</evidence>